<keyword evidence="4" id="KW-0812">Transmembrane</keyword>
<organism evidence="7 8">
    <name type="scientific">Roseivirga seohaensis subsp. aquiponti</name>
    <dbReference type="NCBI Taxonomy" id="1566026"/>
    <lineage>
        <taxon>Bacteria</taxon>
        <taxon>Pseudomonadati</taxon>
        <taxon>Bacteroidota</taxon>
        <taxon>Cytophagia</taxon>
        <taxon>Cytophagales</taxon>
        <taxon>Roseivirgaceae</taxon>
        <taxon>Roseivirga</taxon>
    </lineage>
</organism>
<comment type="caution">
    <text evidence="7">The sequence shown here is derived from an EMBL/GenBank/DDBJ whole genome shotgun (WGS) entry which is preliminary data.</text>
</comment>
<feature type="transmembrane region" description="Helical" evidence="4">
    <location>
        <begin position="293"/>
        <end position="312"/>
    </location>
</feature>
<evidence type="ECO:0000256" key="3">
    <source>
        <dbReference type="ARBA" id="ARBA00022679"/>
    </source>
</evidence>
<evidence type="ECO:0000313" key="8">
    <source>
        <dbReference type="Proteomes" id="UP000036908"/>
    </source>
</evidence>
<dbReference type="EMBL" id="JSVA01000003">
    <property type="protein sequence ID" value="KOF04251.1"/>
    <property type="molecule type" value="Genomic_DNA"/>
</dbReference>
<dbReference type="OrthoDB" id="9766971at2"/>
<evidence type="ECO:0000259" key="5">
    <source>
        <dbReference type="Pfam" id="PF00535"/>
    </source>
</evidence>
<dbReference type="SUPFAM" id="SSF53448">
    <property type="entry name" value="Nucleotide-diphospho-sugar transferases"/>
    <property type="match status" value="1"/>
</dbReference>
<feature type="transmembrane region" description="Helical" evidence="4">
    <location>
        <begin position="318"/>
        <end position="340"/>
    </location>
</feature>
<keyword evidence="4" id="KW-1133">Transmembrane helix</keyword>
<dbReference type="CDD" id="cd06439">
    <property type="entry name" value="CESA_like_1"/>
    <property type="match status" value="1"/>
</dbReference>
<dbReference type="PANTHER" id="PTHR43630">
    <property type="entry name" value="POLY-BETA-1,6-N-ACETYL-D-GLUCOSAMINE SYNTHASE"/>
    <property type="match status" value="1"/>
</dbReference>
<evidence type="ECO:0000256" key="2">
    <source>
        <dbReference type="ARBA" id="ARBA00022676"/>
    </source>
</evidence>
<dbReference type="Gene3D" id="3.90.550.10">
    <property type="entry name" value="Spore Coat Polysaccharide Biosynthesis Protein SpsA, Chain A"/>
    <property type="match status" value="1"/>
</dbReference>
<sequence>METLFWISTFTILYSFAGYGILITLLNKWKKKKNTNTAFSEEDWPEVTLLIAAYNEAEIIRQKIANCEKIDYPKDRLKVLFVTDGSTDQTNDIIKQYNSVSFSFSPERKGKIAAVNRIMRYITSPITVFSDANVMMNPGAIKALVQPFESNLMGAVSGEKIVLSETEDNASASGEGFYWKYESFLKKQDAEWNTLVGSAGELFAIRTRLFVPTEENTLIEDFVMTMRIAADGYKVGYEPSAMATETASANIAEETKRKVRISAGGIQAVIKLVKLLNVFKYGKLTFQYVSHRALRWTLMPLALIGAFASTLWLADTHWFYNLAFRAQSIFYLLAFFGYVIRDQKTSYKLLHIPYYFVYMHICVVKGWIKYFKGNQKVTWDKSERVILKSSENQLSVVRN</sequence>
<proteinExistence type="inferred from homology"/>
<feature type="domain" description="Glycosyltransferase 2-like" evidence="6">
    <location>
        <begin position="211"/>
        <end position="313"/>
    </location>
</feature>
<accession>A0A0L8APT5</accession>
<dbReference type="AlphaFoldDB" id="A0A0L8APT5"/>
<name>A0A0L8APT5_9BACT</name>
<keyword evidence="8" id="KW-1185">Reference proteome</keyword>
<gene>
    <name evidence="7" type="ORF">OB69_01615</name>
</gene>
<dbReference type="InterPro" id="IPR001173">
    <property type="entry name" value="Glyco_trans_2-like"/>
</dbReference>
<dbReference type="Pfam" id="PF00535">
    <property type="entry name" value="Glycos_transf_2"/>
    <property type="match status" value="1"/>
</dbReference>
<dbReference type="PANTHER" id="PTHR43630:SF1">
    <property type="entry name" value="POLY-BETA-1,6-N-ACETYL-D-GLUCOSAMINE SYNTHASE"/>
    <property type="match status" value="1"/>
</dbReference>
<evidence type="ECO:0000256" key="4">
    <source>
        <dbReference type="SAM" id="Phobius"/>
    </source>
</evidence>
<keyword evidence="3 7" id="KW-0808">Transferase</keyword>
<keyword evidence="4" id="KW-0472">Membrane</keyword>
<dbReference type="Pfam" id="PF13632">
    <property type="entry name" value="Glyco_trans_2_3"/>
    <property type="match status" value="1"/>
</dbReference>
<dbReference type="PATRIC" id="fig|1566026.4.peg.2020"/>
<protein>
    <submittedName>
        <fullName evidence="7">Glycosyl transferase</fullName>
    </submittedName>
</protein>
<evidence type="ECO:0000313" key="7">
    <source>
        <dbReference type="EMBL" id="KOF04251.1"/>
    </source>
</evidence>
<comment type="similarity">
    <text evidence="1">Belongs to the glycosyltransferase 2 family.</text>
</comment>
<evidence type="ECO:0000259" key="6">
    <source>
        <dbReference type="Pfam" id="PF13632"/>
    </source>
</evidence>
<dbReference type="RefSeq" id="WP_053221949.1">
    <property type="nucleotide sequence ID" value="NZ_JSVA01000003.1"/>
</dbReference>
<feature type="domain" description="Glycosyltransferase 2-like" evidence="5">
    <location>
        <begin position="49"/>
        <end position="192"/>
    </location>
</feature>
<feature type="transmembrane region" description="Helical" evidence="4">
    <location>
        <begin position="6"/>
        <end position="26"/>
    </location>
</feature>
<dbReference type="GO" id="GO:0016757">
    <property type="term" value="F:glycosyltransferase activity"/>
    <property type="evidence" value="ECO:0007669"/>
    <property type="project" value="UniProtKB-KW"/>
</dbReference>
<dbReference type="Proteomes" id="UP000036908">
    <property type="component" value="Unassembled WGS sequence"/>
</dbReference>
<reference evidence="8" key="1">
    <citation type="submission" date="2014-11" db="EMBL/GenBank/DDBJ databases">
        <title>Genome sequencing of Roseivirga sp. D-25.</title>
        <authorList>
            <person name="Selvaratnam C."/>
            <person name="Thevarajoo S."/>
            <person name="Goh K.M."/>
            <person name="Eee R."/>
            <person name="Chan K.-G."/>
            <person name="Chong C.S."/>
        </authorList>
    </citation>
    <scope>NUCLEOTIDE SEQUENCE [LARGE SCALE GENOMIC DNA]</scope>
    <source>
        <strain evidence="8">D-25</strain>
    </source>
</reference>
<keyword evidence="2" id="KW-0328">Glycosyltransferase</keyword>
<evidence type="ECO:0000256" key="1">
    <source>
        <dbReference type="ARBA" id="ARBA00006739"/>
    </source>
</evidence>
<dbReference type="InterPro" id="IPR029044">
    <property type="entry name" value="Nucleotide-diphossugar_trans"/>
</dbReference>